<accession>A0A0L7LAE0</accession>
<dbReference type="AlphaFoldDB" id="A0A0L7LAE0"/>
<comment type="caution">
    <text evidence="8">The sequence shown here is derived from an EMBL/GenBank/DDBJ whole genome shotgun (WGS) entry which is preliminary data.</text>
</comment>
<organism evidence="8 9">
    <name type="scientific">Operophtera brumata</name>
    <name type="common">Winter moth</name>
    <name type="synonym">Phalaena brumata</name>
    <dbReference type="NCBI Taxonomy" id="104452"/>
    <lineage>
        <taxon>Eukaryota</taxon>
        <taxon>Metazoa</taxon>
        <taxon>Ecdysozoa</taxon>
        <taxon>Arthropoda</taxon>
        <taxon>Hexapoda</taxon>
        <taxon>Insecta</taxon>
        <taxon>Pterygota</taxon>
        <taxon>Neoptera</taxon>
        <taxon>Endopterygota</taxon>
        <taxon>Lepidoptera</taxon>
        <taxon>Glossata</taxon>
        <taxon>Ditrysia</taxon>
        <taxon>Geometroidea</taxon>
        <taxon>Geometridae</taxon>
        <taxon>Larentiinae</taxon>
        <taxon>Operophtera</taxon>
    </lineage>
</organism>
<evidence type="ECO:0000256" key="2">
    <source>
        <dbReference type="ARBA" id="ARBA00022487"/>
    </source>
</evidence>
<evidence type="ECO:0000259" key="7">
    <source>
        <dbReference type="Pfam" id="PF00135"/>
    </source>
</evidence>
<dbReference type="EC" id="3.1.1.-" evidence="6"/>
<keyword evidence="9" id="KW-1185">Reference proteome</keyword>
<keyword evidence="4" id="KW-1015">Disulfide bond</keyword>
<protein>
    <recommendedName>
        <fullName evidence="6">Carboxylic ester hydrolase</fullName>
        <ecNumber evidence="6">3.1.1.-</ecNumber>
    </recommendedName>
</protein>
<evidence type="ECO:0000313" key="9">
    <source>
        <dbReference type="Proteomes" id="UP000037510"/>
    </source>
</evidence>
<dbReference type="InterPro" id="IPR002018">
    <property type="entry name" value="CarbesteraseB"/>
</dbReference>
<dbReference type="ESTHER" id="9neop-a0a0l7lae0">
    <property type="family name" value="Carb_B_Arthropoda"/>
</dbReference>
<dbReference type="EMBL" id="JTDY01001966">
    <property type="protein sequence ID" value="KOB72437.1"/>
    <property type="molecule type" value="Genomic_DNA"/>
</dbReference>
<gene>
    <name evidence="8" type="ORF">OBRU01_12264</name>
</gene>
<dbReference type="Gene3D" id="3.40.50.1820">
    <property type="entry name" value="alpha/beta hydrolase"/>
    <property type="match status" value="1"/>
</dbReference>
<keyword evidence="3 6" id="KW-0378">Hydrolase</keyword>
<dbReference type="STRING" id="104452.A0A0L7LAE0"/>
<dbReference type="InterPro" id="IPR029058">
    <property type="entry name" value="AB_hydrolase_fold"/>
</dbReference>
<proteinExistence type="inferred from homology"/>
<dbReference type="GO" id="GO:0052689">
    <property type="term" value="F:carboxylic ester hydrolase activity"/>
    <property type="evidence" value="ECO:0007669"/>
    <property type="project" value="UniProtKB-KW"/>
</dbReference>
<dbReference type="InterPro" id="IPR019819">
    <property type="entry name" value="Carboxylesterase_B_CS"/>
</dbReference>
<dbReference type="PANTHER" id="PTHR43142">
    <property type="entry name" value="CARBOXYLIC ESTER HYDROLASE"/>
    <property type="match status" value="1"/>
</dbReference>
<dbReference type="PANTHER" id="PTHR43142:SF1">
    <property type="entry name" value="CARBOXYLIC ESTER HYDROLASE"/>
    <property type="match status" value="1"/>
</dbReference>
<comment type="similarity">
    <text evidence="1 6">Belongs to the type-B carboxylesterase/lipase family.</text>
</comment>
<evidence type="ECO:0000256" key="5">
    <source>
        <dbReference type="ARBA" id="ARBA00023180"/>
    </source>
</evidence>
<evidence type="ECO:0000256" key="6">
    <source>
        <dbReference type="RuleBase" id="RU361235"/>
    </source>
</evidence>
<sequence>MADPIIETCDGKIKGMVTKNHNGVEFYTFRGIPYAKPPIPQPPEPWEGIRDGTKECNICAQLDKETSSVVGAEDCLYLNVYTPNLPSKDSTPLAVMVFIHGGGFLFGNGTDSTKHGPEFLIEKDVVVVSLNYRVGVLGFLALGLKEAPGNMGLRDQALALLWVKKNIGKFGGDANNVTIFGISAGGASVEYLLLSPLAAGSFHKAIAQSGSSLLPWAQNDNIKELASKIPAQRGKTITDDDKLLQYLKDLPINELITASVAVVFSEKFKGGIYFGFVPTVEKATTVDWEPFIGTSTFKMLLNGDFTKVPYMSGICTREGLLTVTHSKSVLDDLVREKNFVDHFPFELDDVERADVEAKLKLIYLEGEHITDDEDAFAIDFFTDTDFFGGVYTSAKLISKHTPVYFYEFSYDGSLNYLKKSYGIERQGACHGDDGGYLLKNKMLTDKLSKSDEFVQKLMLNLWTNFAKTGDPNSETDKSITWDKIPETGEACFVIDKEPFMKHKIYPIRAKFYWDIYKKCSVKLN</sequence>
<evidence type="ECO:0000313" key="8">
    <source>
        <dbReference type="EMBL" id="KOB72437.1"/>
    </source>
</evidence>
<dbReference type="SUPFAM" id="SSF53474">
    <property type="entry name" value="alpha/beta-Hydrolases"/>
    <property type="match status" value="1"/>
</dbReference>
<dbReference type="PROSITE" id="PS00941">
    <property type="entry name" value="CARBOXYLESTERASE_B_2"/>
    <property type="match status" value="1"/>
</dbReference>
<dbReference type="Pfam" id="PF00135">
    <property type="entry name" value="COesterase"/>
    <property type="match status" value="1"/>
</dbReference>
<feature type="domain" description="Carboxylesterase type B" evidence="7">
    <location>
        <begin position="3"/>
        <end position="505"/>
    </location>
</feature>
<dbReference type="InterPro" id="IPR019826">
    <property type="entry name" value="Carboxylesterase_B_AS"/>
</dbReference>
<dbReference type="PROSITE" id="PS00122">
    <property type="entry name" value="CARBOXYLESTERASE_B_1"/>
    <property type="match status" value="1"/>
</dbReference>
<keyword evidence="5" id="KW-0325">Glycoprotein</keyword>
<name>A0A0L7LAE0_OPEBR</name>
<dbReference type="Proteomes" id="UP000037510">
    <property type="component" value="Unassembled WGS sequence"/>
</dbReference>
<evidence type="ECO:0000256" key="3">
    <source>
        <dbReference type="ARBA" id="ARBA00022801"/>
    </source>
</evidence>
<evidence type="ECO:0000256" key="1">
    <source>
        <dbReference type="ARBA" id="ARBA00005964"/>
    </source>
</evidence>
<evidence type="ECO:0000256" key="4">
    <source>
        <dbReference type="ARBA" id="ARBA00023157"/>
    </source>
</evidence>
<reference evidence="8 9" key="1">
    <citation type="journal article" date="2015" name="Genome Biol. Evol.">
        <title>The genome of winter moth (Operophtera brumata) provides a genomic perspective on sexual dimorphism and phenology.</title>
        <authorList>
            <person name="Derks M.F."/>
            <person name="Smit S."/>
            <person name="Salis L."/>
            <person name="Schijlen E."/>
            <person name="Bossers A."/>
            <person name="Mateman C."/>
            <person name="Pijl A.S."/>
            <person name="de Ridder D."/>
            <person name="Groenen M.A."/>
            <person name="Visser M.E."/>
            <person name="Megens H.J."/>
        </authorList>
    </citation>
    <scope>NUCLEOTIDE SEQUENCE [LARGE SCALE GENOMIC DNA]</scope>
    <source>
        <strain evidence="8">WM2013NL</strain>
        <tissue evidence="8">Head and thorax</tissue>
    </source>
</reference>
<keyword evidence="2" id="KW-0719">Serine esterase</keyword>